<feature type="transmembrane region" description="Helical" evidence="7">
    <location>
        <begin position="260"/>
        <end position="278"/>
    </location>
</feature>
<comment type="caution">
    <text evidence="9">The sequence shown here is derived from an EMBL/GenBank/DDBJ whole genome shotgun (WGS) entry which is preliminary data.</text>
</comment>
<dbReference type="GO" id="GO:0008270">
    <property type="term" value="F:zinc ion binding"/>
    <property type="evidence" value="ECO:0007669"/>
    <property type="project" value="InterPro"/>
</dbReference>
<sequence length="746" mass="80014">METETKTSTLLKDLISGLVVFLVALPLCLGVALASNAPLMSGILAGIIGGIIVGLLSGSHTSVSGPAAGLTAVVAAQIALLDGSFESFLLVVFLAGVIQVVIGLLQAGSIAEFFPTSVIKGLLCAIGIILILKQIPHLFGHDKDPDGEMSFQQPDHENTFSELLAMTGDLHWGASIVGIASLVLLVLYGRISFFKKLNIPGPLIAVLFGTGIKFAYDHFMPGTNWQIEASHLVQLPIAGSISEFTGFMTMADFSQIANPVIYTGAITVALVASLETLLNLEAVDKLDPQQRTSPPNRELVAQGAGNMVGGLIGAIPVTSVIIRSSVNIHSGGRTKAAAIFHGFLLLICVSMLPQILNQIPLSCLAAILILTGVKLASPQLFKQMWRGGWNEFIPFIVTTSAIVLTDLLIGILIGLGVSIAFILKSSLRRPIRRIMEKHISGNVLRIQLANQVTFLNRGALNRVFDEIQDGEQVLIDASQTDYIDPDVRHLIHEFDEITAPARGITVSLVGFKHDYEFENKVQYVDYSSRDVQEKMSPAQALQLMLDGNERFQSGRQISRNLGRQVSSTAGGQFPIAVVLSCIDSRTPAELIFDMGLGDIFSVRVAGNVTSPQVLGSMEYGCSQAGSKLLLVVGHTRCGAVTAAVDLACSHQNATEATGCEHIDSIVDEVEHSIDESIIERVSKSQADQKNEIVDDVARMNVQHTVDKIREVSTVLRNMEINREIAIVGAMYDVSTGQVDVITPSIA</sequence>
<evidence type="ECO:0000256" key="7">
    <source>
        <dbReference type="SAM" id="Phobius"/>
    </source>
</evidence>
<feature type="binding site" evidence="6">
    <location>
        <position position="634"/>
    </location>
    <ligand>
        <name>Zn(2+)</name>
        <dbReference type="ChEBI" id="CHEBI:29105"/>
    </ligand>
</feature>
<dbReference type="InterPro" id="IPR036874">
    <property type="entry name" value="Carbonic_anhydrase_sf"/>
</dbReference>
<feature type="transmembrane region" description="Helical" evidence="7">
    <location>
        <begin position="197"/>
        <end position="216"/>
    </location>
</feature>
<dbReference type="Pfam" id="PF00484">
    <property type="entry name" value="Pro_CA"/>
    <property type="match status" value="1"/>
</dbReference>
<dbReference type="GO" id="GO:0016020">
    <property type="term" value="C:membrane"/>
    <property type="evidence" value="ECO:0007669"/>
    <property type="project" value="UniProtKB-SubCell"/>
</dbReference>
<gene>
    <name evidence="9" type="primary">bicA</name>
    <name evidence="9" type="ORF">Pan54_33290</name>
</gene>
<dbReference type="EMBL" id="SJPG01000001">
    <property type="protein sequence ID" value="TWT62586.1"/>
    <property type="molecule type" value="Genomic_DNA"/>
</dbReference>
<evidence type="ECO:0000259" key="8">
    <source>
        <dbReference type="Pfam" id="PF00916"/>
    </source>
</evidence>
<keyword evidence="4 7" id="KW-1133">Transmembrane helix</keyword>
<name>A0A5C5XHE6_9PLAN</name>
<feature type="transmembrane region" description="Helical" evidence="7">
    <location>
        <begin position="117"/>
        <end position="135"/>
    </location>
</feature>
<feature type="binding site" evidence="6">
    <location>
        <position position="637"/>
    </location>
    <ligand>
        <name>Zn(2+)</name>
        <dbReference type="ChEBI" id="CHEBI:29105"/>
    </ligand>
</feature>
<feature type="transmembrane region" description="Helical" evidence="7">
    <location>
        <begin position="170"/>
        <end position="188"/>
    </location>
</feature>
<feature type="transmembrane region" description="Helical" evidence="7">
    <location>
        <begin position="334"/>
        <end position="352"/>
    </location>
</feature>
<organism evidence="9 10">
    <name type="scientific">Rubinisphaera italica</name>
    <dbReference type="NCBI Taxonomy" id="2527969"/>
    <lineage>
        <taxon>Bacteria</taxon>
        <taxon>Pseudomonadati</taxon>
        <taxon>Planctomycetota</taxon>
        <taxon>Planctomycetia</taxon>
        <taxon>Planctomycetales</taxon>
        <taxon>Planctomycetaceae</taxon>
        <taxon>Rubinisphaera</taxon>
    </lineage>
</organism>
<dbReference type="PANTHER" id="PTHR11814">
    <property type="entry name" value="SULFATE TRANSPORTER"/>
    <property type="match status" value="1"/>
</dbReference>
<feature type="binding site" evidence="6">
    <location>
        <position position="581"/>
    </location>
    <ligand>
        <name>Zn(2+)</name>
        <dbReference type="ChEBI" id="CHEBI:29105"/>
    </ligand>
</feature>
<dbReference type="Proteomes" id="UP000316095">
    <property type="component" value="Unassembled WGS sequence"/>
</dbReference>
<dbReference type="GO" id="GO:0004089">
    <property type="term" value="F:carbonate dehydratase activity"/>
    <property type="evidence" value="ECO:0007669"/>
    <property type="project" value="InterPro"/>
</dbReference>
<dbReference type="SUPFAM" id="SSF53056">
    <property type="entry name" value="beta-carbonic anhydrase, cab"/>
    <property type="match status" value="1"/>
</dbReference>
<dbReference type="InterPro" id="IPR001765">
    <property type="entry name" value="Carbonic_anhydrase"/>
</dbReference>
<keyword evidence="6" id="KW-0479">Metal-binding</keyword>
<feature type="transmembrane region" description="Helical" evidence="7">
    <location>
        <begin position="359"/>
        <end position="381"/>
    </location>
</feature>
<evidence type="ECO:0000256" key="1">
    <source>
        <dbReference type="ARBA" id="ARBA00004141"/>
    </source>
</evidence>
<accession>A0A5C5XHE6</accession>
<dbReference type="InterPro" id="IPR011547">
    <property type="entry name" value="SLC26A/SulP_dom"/>
</dbReference>
<dbReference type="InterPro" id="IPR001902">
    <property type="entry name" value="SLC26A/SulP_fam"/>
</dbReference>
<evidence type="ECO:0000256" key="6">
    <source>
        <dbReference type="PIRSR" id="PIRSR601765-1"/>
    </source>
</evidence>
<evidence type="ECO:0000256" key="5">
    <source>
        <dbReference type="ARBA" id="ARBA00023136"/>
    </source>
</evidence>
<evidence type="ECO:0000256" key="3">
    <source>
        <dbReference type="ARBA" id="ARBA00022692"/>
    </source>
</evidence>
<dbReference type="SMART" id="SM00947">
    <property type="entry name" value="Pro_CA"/>
    <property type="match status" value="1"/>
</dbReference>
<feature type="binding site" evidence="6">
    <location>
        <position position="583"/>
    </location>
    <ligand>
        <name>Zn(2+)</name>
        <dbReference type="ChEBI" id="CHEBI:29105"/>
    </ligand>
</feature>
<dbReference type="GO" id="GO:0055085">
    <property type="term" value="P:transmembrane transport"/>
    <property type="evidence" value="ECO:0007669"/>
    <property type="project" value="InterPro"/>
</dbReference>
<feature type="transmembrane region" description="Helical" evidence="7">
    <location>
        <begin position="299"/>
        <end position="322"/>
    </location>
</feature>
<comment type="similarity">
    <text evidence="2">Belongs to the beta-class carbonic anhydrase family.</text>
</comment>
<dbReference type="RefSeq" id="WP_146504426.1">
    <property type="nucleotide sequence ID" value="NZ_SJPG01000001.1"/>
</dbReference>
<evidence type="ECO:0000313" key="10">
    <source>
        <dbReference type="Proteomes" id="UP000316095"/>
    </source>
</evidence>
<feature type="transmembrane region" description="Helical" evidence="7">
    <location>
        <begin position="87"/>
        <end position="105"/>
    </location>
</feature>
<feature type="domain" description="SLC26A/SulP transporter" evidence="8">
    <location>
        <begin position="10"/>
        <end position="397"/>
    </location>
</feature>
<keyword evidence="6" id="KW-0862">Zinc</keyword>
<feature type="transmembrane region" description="Helical" evidence="7">
    <location>
        <begin position="393"/>
        <end position="423"/>
    </location>
</feature>
<feature type="transmembrane region" description="Helical" evidence="7">
    <location>
        <begin position="39"/>
        <end position="56"/>
    </location>
</feature>
<feature type="transmembrane region" description="Helical" evidence="7">
    <location>
        <begin position="14"/>
        <end position="33"/>
    </location>
</feature>
<keyword evidence="10" id="KW-1185">Reference proteome</keyword>
<dbReference type="AlphaFoldDB" id="A0A5C5XHE6"/>
<evidence type="ECO:0000256" key="2">
    <source>
        <dbReference type="ARBA" id="ARBA00006217"/>
    </source>
</evidence>
<comment type="cofactor">
    <cofactor evidence="6">
        <name>Zn(2+)</name>
        <dbReference type="ChEBI" id="CHEBI:29105"/>
    </cofactor>
    <text evidence="6">Binds 1 zinc ion per subunit.</text>
</comment>
<dbReference type="CDD" id="cd03378">
    <property type="entry name" value="beta_CA_cladeC"/>
    <property type="match status" value="1"/>
</dbReference>
<dbReference type="Gene3D" id="3.40.1050.10">
    <property type="entry name" value="Carbonic anhydrase"/>
    <property type="match status" value="1"/>
</dbReference>
<proteinExistence type="inferred from homology"/>
<reference evidence="9 10" key="1">
    <citation type="submission" date="2019-02" db="EMBL/GenBank/DDBJ databases">
        <title>Deep-cultivation of Planctomycetes and their phenomic and genomic characterization uncovers novel biology.</title>
        <authorList>
            <person name="Wiegand S."/>
            <person name="Jogler M."/>
            <person name="Boedeker C."/>
            <person name="Pinto D."/>
            <person name="Vollmers J."/>
            <person name="Rivas-Marin E."/>
            <person name="Kohn T."/>
            <person name="Peeters S.H."/>
            <person name="Heuer A."/>
            <person name="Rast P."/>
            <person name="Oberbeckmann S."/>
            <person name="Bunk B."/>
            <person name="Jeske O."/>
            <person name="Meyerdierks A."/>
            <person name="Storesund J.E."/>
            <person name="Kallscheuer N."/>
            <person name="Luecker S."/>
            <person name="Lage O.M."/>
            <person name="Pohl T."/>
            <person name="Merkel B.J."/>
            <person name="Hornburger P."/>
            <person name="Mueller R.-W."/>
            <person name="Bruemmer F."/>
            <person name="Labrenz M."/>
            <person name="Spormann A.M."/>
            <person name="Op Den Camp H."/>
            <person name="Overmann J."/>
            <person name="Amann R."/>
            <person name="Jetten M.S.M."/>
            <person name="Mascher T."/>
            <person name="Medema M.H."/>
            <person name="Devos D.P."/>
            <person name="Kaster A.-K."/>
            <person name="Ovreas L."/>
            <person name="Rohde M."/>
            <person name="Galperin M.Y."/>
            <person name="Jogler C."/>
        </authorList>
    </citation>
    <scope>NUCLEOTIDE SEQUENCE [LARGE SCALE GENOMIC DNA]</scope>
    <source>
        <strain evidence="9 10">Pan54</strain>
    </source>
</reference>
<keyword evidence="5 7" id="KW-0472">Membrane</keyword>
<dbReference type="Pfam" id="PF00916">
    <property type="entry name" value="Sulfate_transp"/>
    <property type="match status" value="1"/>
</dbReference>
<protein>
    <submittedName>
        <fullName evidence="9">Bicarbonate transporter BicA</fullName>
    </submittedName>
</protein>
<keyword evidence="3 7" id="KW-0812">Transmembrane</keyword>
<evidence type="ECO:0000256" key="4">
    <source>
        <dbReference type="ARBA" id="ARBA00022989"/>
    </source>
</evidence>
<dbReference type="OrthoDB" id="9769739at2"/>
<comment type="subcellular location">
    <subcellularLocation>
        <location evidence="1">Membrane</location>
        <topology evidence="1">Multi-pass membrane protein</topology>
    </subcellularLocation>
</comment>
<evidence type="ECO:0000313" key="9">
    <source>
        <dbReference type="EMBL" id="TWT62586.1"/>
    </source>
</evidence>